<gene>
    <name evidence="2" type="ORF">LITE_LOCUS7894</name>
</gene>
<evidence type="ECO:0000313" key="2">
    <source>
        <dbReference type="EMBL" id="CAI0393355.1"/>
    </source>
</evidence>
<evidence type="ECO:0000256" key="1">
    <source>
        <dbReference type="SAM" id="MobiDB-lite"/>
    </source>
</evidence>
<accession>A0AAV0I6W6</accession>
<feature type="region of interest" description="Disordered" evidence="1">
    <location>
        <begin position="18"/>
        <end position="138"/>
    </location>
</feature>
<dbReference type="AlphaFoldDB" id="A0AAV0I6W6"/>
<dbReference type="Proteomes" id="UP001154282">
    <property type="component" value="Unassembled WGS sequence"/>
</dbReference>
<reference evidence="2" key="1">
    <citation type="submission" date="2022-08" db="EMBL/GenBank/DDBJ databases">
        <authorList>
            <person name="Gutierrez-Valencia J."/>
        </authorList>
    </citation>
    <scope>NUCLEOTIDE SEQUENCE</scope>
</reference>
<keyword evidence="3" id="KW-1185">Reference proteome</keyword>
<protein>
    <submittedName>
        <fullName evidence="2">Uncharacterized protein</fullName>
    </submittedName>
</protein>
<feature type="compositionally biased region" description="Basic and acidic residues" evidence="1">
    <location>
        <begin position="108"/>
        <end position="117"/>
    </location>
</feature>
<comment type="caution">
    <text evidence="2">The sequence shown here is derived from an EMBL/GenBank/DDBJ whole genome shotgun (WGS) entry which is preliminary data.</text>
</comment>
<organism evidence="2 3">
    <name type="scientific">Linum tenue</name>
    <dbReference type="NCBI Taxonomy" id="586396"/>
    <lineage>
        <taxon>Eukaryota</taxon>
        <taxon>Viridiplantae</taxon>
        <taxon>Streptophyta</taxon>
        <taxon>Embryophyta</taxon>
        <taxon>Tracheophyta</taxon>
        <taxon>Spermatophyta</taxon>
        <taxon>Magnoliopsida</taxon>
        <taxon>eudicotyledons</taxon>
        <taxon>Gunneridae</taxon>
        <taxon>Pentapetalae</taxon>
        <taxon>rosids</taxon>
        <taxon>fabids</taxon>
        <taxon>Malpighiales</taxon>
        <taxon>Linaceae</taxon>
        <taxon>Linum</taxon>
    </lineage>
</organism>
<proteinExistence type="predicted"/>
<name>A0AAV0I6W6_9ROSI</name>
<sequence length="157" mass="17980">MELQQQILRLQLGRNRVRRGPVLRTLPPPPRRRPGGSHSAANPGQALAAQSPQPPLQPPLRRDPVRFLQPHSPPQPLPSKQRLLRRFPRGSHSASPAHPARPLVQQLHRPDSVRRQQLDPPNRPVPREQRILRPSPFHLSQVGRFQRLQQQAQRLNP</sequence>
<evidence type="ECO:0000313" key="3">
    <source>
        <dbReference type="Proteomes" id="UP001154282"/>
    </source>
</evidence>
<dbReference type="EMBL" id="CAMGYJ010000003">
    <property type="protein sequence ID" value="CAI0393355.1"/>
    <property type="molecule type" value="Genomic_DNA"/>
</dbReference>